<accession>A0A3N4PGZ0</accession>
<evidence type="ECO:0000313" key="3">
    <source>
        <dbReference type="EMBL" id="RPE05809.1"/>
    </source>
</evidence>
<keyword evidence="4" id="KW-1185">Reference proteome</keyword>
<evidence type="ECO:0000256" key="1">
    <source>
        <dbReference type="ARBA" id="ARBA00006817"/>
    </source>
</evidence>
<sequence>MSENSVSLHRVLKASPEKVYRAFTEALAIASWIPPYGFLCTVHEMNVKPGGTYKMSFQNFSTGSSHSFGGKYVEIKPNEFLKYTDQFDDPNLPGEMVTTVWLRKTMVGTELKVTQEGIPAVIPAEMCYLGWQESLDKLTRLVEPEIPDAI</sequence>
<organism evidence="3 4">
    <name type="scientific">Chitinophaga lutea</name>
    <dbReference type="NCBI Taxonomy" id="2488634"/>
    <lineage>
        <taxon>Bacteria</taxon>
        <taxon>Pseudomonadati</taxon>
        <taxon>Bacteroidota</taxon>
        <taxon>Chitinophagia</taxon>
        <taxon>Chitinophagales</taxon>
        <taxon>Chitinophagaceae</taxon>
        <taxon>Chitinophaga</taxon>
    </lineage>
</organism>
<proteinExistence type="inferred from homology"/>
<dbReference type="EMBL" id="RPDH01000003">
    <property type="protein sequence ID" value="RPE05809.1"/>
    <property type="molecule type" value="Genomic_DNA"/>
</dbReference>
<dbReference type="AlphaFoldDB" id="A0A3N4PGZ0"/>
<dbReference type="CDD" id="cd08895">
    <property type="entry name" value="SRPBCC_CalC_Aha1-like_2"/>
    <property type="match status" value="1"/>
</dbReference>
<dbReference type="Gene3D" id="3.30.530.20">
    <property type="match status" value="1"/>
</dbReference>
<dbReference type="InterPro" id="IPR013538">
    <property type="entry name" value="ASHA1/2-like_C"/>
</dbReference>
<reference evidence="3 4" key="1">
    <citation type="submission" date="2018-11" db="EMBL/GenBank/DDBJ databases">
        <title>Chitinophaga lutea sp.nov., isolate from arsenic contaminated soil.</title>
        <authorList>
            <person name="Zong Y."/>
        </authorList>
    </citation>
    <scope>NUCLEOTIDE SEQUENCE [LARGE SCALE GENOMIC DNA]</scope>
    <source>
        <strain evidence="3 4">ZY74</strain>
    </source>
</reference>
<dbReference type="Proteomes" id="UP000278351">
    <property type="component" value="Unassembled WGS sequence"/>
</dbReference>
<dbReference type="OrthoDB" id="9786557at2"/>
<dbReference type="RefSeq" id="WP_123849462.1">
    <property type="nucleotide sequence ID" value="NZ_RPDH01000003.1"/>
</dbReference>
<name>A0A3N4PGZ0_9BACT</name>
<comment type="similarity">
    <text evidence="1">Belongs to the AHA1 family.</text>
</comment>
<evidence type="ECO:0000313" key="4">
    <source>
        <dbReference type="Proteomes" id="UP000278351"/>
    </source>
</evidence>
<evidence type="ECO:0000259" key="2">
    <source>
        <dbReference type="Pfam" id="PF08327"/>
    </source>
</evidence>
<feature type="domain" description="Activator of Hsp90 ATPase homologue 1/2-like C-terminal" evidence="2">
    <location>
        <begin position="13"/>
        <end position="143"/>
    </location>
</feature>
<dbReference type="InterPro" id="IPR023393">
    <property type="entry name" value="START-like_dom_sf"/>
</dbReference>
<dbReference type="SUPFAM" id="SSF55961">
    <property type="entry name" value="Bet v1-like"/>
    <property type="match status" value="1"/>
</dbReference>
<dbReference type="Pfam" id="PF08327">
    <property type="entry name" value="AHSA1"/>
    <property type="match status" value="1"/>
</dbReference>
<protein>
    <submittedName>
        <fullName evidence="3">Polyketide cyclase</fullName>
    </submittedName>
</protein>
<gene>
    <name evidence="3" type="ORF">EGT74_25950</name>
</gene>
<comment type="caution">
    <text evidence="3">The sequence shown here is derived from an EMBL/GenBank/DDBJ whole genome shotgun (WGS) entry which is preliminary data.</text>
</comment>